<comment type="function">
    <text evidence="1">Functions in two distinct reactions of the de novo folate biosynthetic pathway. Catalyzes the addition of a glutamate residue to dihydropteroate (7,8-dihydropteroate or H2Pte) to form dihydrofolate (7,8-dihydrofolate monoglutamate or H2Pte-Glu). Also catalyzes successive additions of L-glutamate to tetrahydrofolate or 10-formyltetrahydrofolate or 5,10-methylenetetrahydrofolate, leading to folylpolyglutamate derivatives.</text>
</comment>
<evidence type="ECO:0000256" key="15">
    <source>
        <dbReference type="ARBA" id="ARBA00030592"/>
    </source>
</evidence>
<evidence type="ECO:0000256" key="7">
    <source>
        <dbReference type="ARBA" id="ARBA00019357"/>
    </source>
</evidence>
<evidence type="ECO:0000256" key="3">
    <source>
        <dbReference type="ARBA" id="ARBA00005150"/>
    </source>
</evidence>
<dbReference type="NCBIfam" id="TIGR01499">
    <property type="entry name" value="folC"/>
    <property type="match status" value="1"/>
</dbReference>
<evidence type="ECO:0000256" key="4">
    <source>
        <dbReference type="ARBA" id="ARBA00008276"/>
    </source>
</evidence>
<evidence type="ECO:0000256" key="13">
    <source>
        <dbReference type="ARBA" id="ARBA00022909"/>
    </source>
</evidence>
<keyword evidence="13" id="KW-0289">Folate biosynthesis</keyword>
<dbReference type="SUPFAM" id="SSF53244">
    <property type="entry name" value="MurD-like peptide ligases, peptide-binding domain"/>
    <property type="match status" value="1"/>
</dbReference>
<keyword evidence="9" id="KW-0479">Metal-binding</keyword>
<evidence type="ECO:0000256" key="8">
    <source>
        <dbReference type="ARBA" id="ARBA00022598"/>
    </source>
</evidence>
<dbReference type="RefSeq" id="WP_073303215.1">
    <property type="nucleotide sequence ID" value="NZ_FRAW01000007.1"/>
</dbReference>
<dbReference type="EC" id="6.3.2.12" evidence="5"/>
<comment type="pathway">
    <text evidence="3">Cofactor biosynthesis; tetrahydrofolylpolyglutamate biosynthesis.</text>
</comment>
<dbReference type="InterPro" id="IPR001645">
    <property type="entry name" value="Folylpolyglutamate_synth"/>
</dbReference>
<evidence type="ECO:0000256" key="9">
    <source>
        <dbReference type="ARBA" id="ARBA00022723"/>
    </source>
</evidence>
<evidence type="ECO:0000256" key="14">
    <source>
        <dbReference type="ARBA" id="ARBA00030048"/>
    </source>
</evidence>
<sequence>MNCAGLKYLQALAPFGMTGDLKNMERLLDVFEHPERKFQTIHVVGTDGKGSTAFYLSRILSAHGISAGLYTSPHLVNVRERIRLDNAPISEEDLNRLLLQVRDVAEQTQTRISFFEALTLACFLYFAEKNVGVAVIEAGLGGRLDSTRTACGKRAVLTSIGMEHTEILGNTEREILHEKMGILSAGATLFAGGISPELVRDAENFSKSLSAKVVFPPVVEDLEVPNVGHHYAENASLSLAVACDFLGIAFDEEKARDALRHALWVGRMQKLRTPEGKLRWILDGAHNPHAVKRLAETLELEFPKQKLACVFGALRDKDLNEMLNLLAPHISVWHVTRTPYERFREVGDISSELQIRGCQVGYSGEMSRPFLDKVQEISDGPVLITGSLYMIGSAIYQLRDDFEDLSFFRGMELTESETHGKQKTKAL</sequence>
<evidence type="ECO:0000256" key="18">
    <source>
        <dbReference type="ARBA" id="ARBA00047808"/>
    </source>
</evidence>
<dbReference type="GO" id="GO:0005524">
    <property type="term" value="F:ATP binding"/>
    <property type="evidence" value="ECO:0007669"/>
    <property type="project" value="UniProtKB-KW"/>
</dbReference>
<feature type="domain" description="Mur ligase C-terminal" evidence="22">
    <location>
        <begin position="266"/>
        <end position="367"/>
    </location>
</feature>
<dbReference type="Gene3D" id="3.40.1190.10">
    <property type="entry name" value="Mur-like, catalytic domain"/>
    <property type="match status" value="1"/>
</dbReference>
<dbReference type="PANTHER" id="PTHR11136">
    <property type="entry name" value="FOLYLPOLYGLUTAMATE SYNTHASE-RELATED"/>
    <property type="match status" value="1"/>
</dbReference>
<evidence type="ECO:0000256" key="16">
    <source>
        <dbReference type="ARBA" id="ARBA00032510"/>
    </source>
</evidence>
<protein>
    <recommendedName>
        <fullName evidence="7">Dihydrofolate synthase/folylpolyglutamate synthase</fullName>
        <ecNumber evidence="5">6.3.2.12</ecNumber>
        <ecNumber evidence="6">6.3.2.17</ecNumber>
    </recommendedName>
    <alternativeName>
        <fullName evidence="16">Folylpoly-gamma-glutamate synthetase-dihydrofolate synthetase</fullName>
    </alternativeName>
    <alternativeName>
        <fullName evidence="14">Folylpolyglutamate synthetase</fullName>
    </alternativeName>
    <alternativeName>
        <fullName evidence="15">Tetrahydrofolylpolyglutamate synthase</fullName>
    </alternativeName>
</protein>
<evidence type="ECO:0000313" key="23">
    <source>
        <dbReference type="EMBL" id="SHK47846.1"/>
    </source>
</evidence>
<comment type="catalytic activity">
    <reaction evidence="20">
        <text>7,8-dihydropteroate + L-glutamate + ATP = 7,8-dihydrofolate + ADP + phosphate + H(+)</text>
        <dbReference type="Rhea" id="RHEA:23584"/>
        <dbReference type="ChEBI" id="CHEBI:15378"/>
        <dbReference type="ChEBI" id="CHEBI:17839"/>
        <dbReference type="ChEBI" id="CHEBI:29985"/>
        <dbReference type="ChEBI" id="CHEBI:30616"/>
        <dbReference type="ChEBI" id="CHEBI:43474"/>
        <dbReference type="ChEBI" id="CHEBI:57451"/>
        <dbReference type="ChEBI" id="CHEBI:456216"/>
        <dbReference type="EC" id="6.3.2.12"/>
    </reaction>
</comment>
<evidence type="ECO:0000313" key="24">
    <source>
        <dbReference type="Proteomes" id="UP000184275"/>
    </source>
</evidence>
<evidence type="ECO:0000256" key="2">
    <source>
        <dbReference type="ARBA" id="ARBA00004799"/>
    </source>
</evidence>
<dbReference type="InterPro" id="IPR036615">
    <property type="entry name" value="Mur_ligase_C_dom_sf"/>
</dbReference>
<dbReference type="InterPro" id="IPR036565">
    <property type="entry name" value="Mur-like_cat_sf"/>
</dbReference>
<keyword evidence="11 21" id="KW-0067">ATP-binding</keyword>
<evidence type="ECO:0000256" key="1">
    <source>
        <dbReference type="ARBA" id="ARBA00002714"/>
    </source>
</evidence>
<comment type="similarity">
    <text evidence="4 21">Belongs to the folylpolyglutamate synthase family.</text>
</comment>
<accession>A0A1M6ST63</accession>
<evidence type="ECO:0000256" key="12">
    <source>
        <dbReference type="ARBA" id="ARBA00022842"/>
    </source>
</evidence>
<proteinExistence type="inferred from homology"/>
<dbReference type="PIRSF" id="PIRSF001563">
    <property type="entry name" value="Folylpolyglu_synth"/>
    <property type="match status" value="1"/>
</dbReference>
<dbReference type="Pfam" id="PF02875">
    <property type="entry name" value="Mur_ligase_C"/>
    <property type="match status" value="1"/>
</dbReference>
<dbReference type="EC" id="6.3.2.17" evidence="6"/>
<evidence type="ECO:0000259" key="22">
    <source>
        <dbReference type="Pfam" id="PF02875"/>
    </source>
</evidence>
<keyword evidence="24" id="KW-1185">Reference proteome</keyword>
<gene>
    <name evidence="23" type="ORF">SAMN05720469_10748</name>
</gene>
<dbReference type="GO" id="GO:0008841">
    <property type="term" value="F:dihydrofolate synthase activity"/>
    <property type="evidence" value="ECO:0007669"/>
    <property type="project" value="UniProtKB-EC"/>
</dbReference>
<evidence type="ECO:0000256" key="6">
    <source>
        <dbReference type="ARBA" id="ARBA00013025"/>
    </source>
</evidence>
<dbReference type="GO" id="GO:0046656">
    <property type="term" value="P:folic acid biosynthetic process"/>
    <property type="evidence" value="ECO:0007669"/>
    <property type="project" value="UniProtKB-KW"/>
</dbReference>
<evidence type="ECO:0000256" key="11">
    <source>
        <dbReference type="ARBA" id="ARBA00022840"/>
    </source>
</evidence>
<dbReference type="SUPFAM" id="SSF53623">
    <property type="entry name" value="MurD-like peptide ligases, catalytic domain"/>
    <property type="match status" value="1"/>
</dbReference>
<comment type="pathway">
    <text evidence="2">Cofactor biosynthesis; tetrahydrofolate biosynthesis; 7,8-dihydrofolate from 2-amino-4-hydroxy-6-hydroxymethyl-7,8-dihydropteridine diphosphate and 4-aminobenzoate: step 2/2.</text>
</comment>
<dbReference type="GO" id="GO:0046872">
    <property type="term" value="F:metal ion binding"/>
    <property type="evidence" value="ECO:0007669"/>
    <property type="project" value="UniProtKB-KW"/>
</dbReference>
<evidence type="ECO:0000256" key="19">
    <source>
        <dbReference type="ARBA" id="ARBA00049035"/>
    </source>
</evidence>
<dbReference type="Gene3D" id="3.90.190.20">
    <property type="entry name" value="Mur ligase, C-terminal domain"/>
    <property type="match status" value="1"/>
</dbReference>
<name>A0A1M6ST63_9BACT</name>
<evidence type="ECO:0000256" key="10">
    <source>
        <dbReference type="ARBA" id="ARBA00022741"/>
    </source>
</evidence>
<dbReference type="GO" id="GO:0005737">
    <property type="term" value="C:cytoplasm"/>
    <property type="evidence" value="ECO:0007669"/>
    <property type="project" value="TreeGrafter"/>
</dbReference>
<dbReference type="GO" id="GO:0004326">
    <property type="term" value="F:tetrahydrofolylpolyglutamate synthase activity"/>
    <property type="evidence" value="ECO:0007669"/>
    <property type="project" value="UniProtKB-EC"/>
</dbReference>
<keyword evidence="8 21" id="KW-0436">Ligase</keyword>
<comment type="catalytic activity">
    <reaction evidence="17">
        <text>(6S)-5,6,7,8-tetrahydrofolyl-(gamma-L-Glu)(n) + L-glutamate + ATP = (6S)-5,6,7,8-tetrahydrofolyl-(gamma-L-Glu)(n+1) + ADP + phosphate + H(+)</text>
        <dbReference type="Rhea" id="RHEA:10580"/>
        <dbReference type="Rhea" id="RHEA-COMP:14738"/>
        <dbReference type="Rhea" id="RHEA-COMP:14740"/>
        <dbReference type="ChEBI" id="CHEBI:15378"/>
        <dbReference type="ChEBI" id="CHEBI:29985"/>
        <dbReference type="ChEBI" id="CHEBI:30616"/>
        <dbReference type="ChEBI" id="CHEBI:43474"/>
        <dbReference type="ChEBI" id="CHEBI:141005"/>
        <dbReference type="ChEBI" id="CHEBI:456216"/>
        <dbReference type="EC" id="6.3.2.17"/>
    </reaction>
</comment>
<dbReference type="PANTHER" id="PTHR11136:SF0">
    <property type="entry name" value="DIHYDROFOLATE SYNTHETASE-RELATED"/>
    <property type="match status" value="1"/>
</dbReference>
<dbReference type="Proteomes" id="UP000184275">
    <property type="component" value="Unassembled WGS sequence"/>
</dbReference>
<evidence type="ECO:0000256" key="5">
    <source>
        <dbReference type="ARBA" id="ARBA00013023"/>
    </source>
</evidence>
<evidence type="ECO:0000256" key="17">
    <source>
        <dbReference type="ARBA" id="ARBA00047493"/>
    </source>
</evidence>
<dbReference type="AlphaFoldDB" id="A0A1M6ST63"/>
<comment type="catalytic activity">
    <reaction evidence="19">
        <text>(6R)-5,10-methylenetetrahydrofolyl-(gamma-L-Glu)(n) + L-glutamate + ATP = (6R)-5,10-methylenetetrahydrofolyl-(gamma-L-Glu)(n+1) + ADP + phosphate + H(+)</text>
        <dbReference type="Rhea" id="RHEA:51912"/>
        <dbReference type="Rhea" id="RHEA-COMP:13257"/>
        <dbReference type="Rhea" id="RHEA-COMP:13258"/>
        <dbReference type="ChEBI" id="CHEBI:15378"/>
        <dbReference type="ChEBI" id="CHEBI:29985"/>
        <dbReference type="ChEBI" id="CHEBI:30616"/>
        <dbReference type="ChEBI" id="CHEBI:43474"/>
        <dbReference type="ChEBI" id="CHEBI:136572"/>
        <dbReference type="ChEBI" id="CHEBI:456216"/>
        <dbReference type="EC" id="6.3.2.17"/>
    </reaction>
</comment>
<dbReference type="InterPro" id="IPR004101">
    <property type="entry name" value="Mur_ligase_C"/>
</dbReference>
<dbReference type="EMBL" id="FRAW01000007">
    <property type="protein sequence ID" value="SHK47846.1"/>
    <property type="molecule type" value="Genomic_DNA"/>
</dbReference>
<keyword evidence="10 21" id="KW-0547">Nucleotide-binding</keyword>
<organism evidence="23 24">
    <name type="scientific">Fibrobacter intestinalis</name>
    <dbReference type="NCBI Taxonomy" id="28122"/>
    <lineage>
        <taxon>Bacteria</taxon>
        <taxon>Pseudomonadati</taxon>
        <taxon>Fibrobacterota</taxon>
        <taxon>Fibrobacteria</taxon>
        <taxon>Fibrobacterales</taxon>
        <taxon>Fibrobacteraceae</taxon>
        <taxon>Fibrobacter</taxon>
    </lineage>
</organism>
<reference evidence="24" key="1">
    <citation type="submission" date="2016-11" db="EMBL/GenBank/DDBJ databases">
        <authorList>
            <person name="Varghese N."/>
            <person name="Submissions S."/>
        </authorList>
    </citation>
    <scope>NUCLEOTIDE SEQUENCE [LARGE SCALE GENOMIC DNA]</scope>
    <source>
        <strain evidence="24">UWOS</strain>
    </source>
</reference>
<comment type="catalytic activity">
    <reaction evidence="18">
        <text>10-formyltetrahydrofolyl-(gamma-L-Glu)(n) + L-glutamate + ATP = 10-formyltetrahydrofolyl-(gamma-L-Glu)(n+1) + ADP + phosphate + H(+)</text>
        <dbReference type="Rhea" id="RHEA:51904"/>
        <dbReference type="Rhea" id="RHEA-COMP:13088"/>
        <dbReference type="Rhea" id="RHEA-COMP:14300"/>
        <dbReference type="ChEBI" id="CHEBI:15378"/>
        <dbReference type="ChEBI" id="CHEBI:29985"/>
        <dbReference type="ChEBI" id="CHEBI:30616"/>
        <dbReference type="ChEBI" id="CHEBI:43474"/>
        <dbReference type="ChEBI" id="CHEBI:134413"/>
        <dbReference type="ChEBI" id="CHEBI:456216"/>
        <dbReference type="EC" id="6.3.2.17"/>
    </reaction>
</comment>
<evidence type="ECO:0000256" key="21">
    <source>
        <dbReference type="PIRNR" id="PIRNR001563"/>
    </source>
</evidence>
<evidence type="ECO:0000256" key="20">
    <source>
        <dbReference type="ARBA" id="ARBA00049161"/>
    </source>
</evidence>
<keyword evidence="12" id="KW-0460">Magnesium</keyword>